<dbReference type="InterPro" id="IPR051678">
    <property type="entry name" value="AGP_Transferase"/>
</dbReference>
<organism evidence="3 4">
    <name type="scientific">Fonsecaea multimorphosa CBS 102226</name>
    <dbReference type="NCBI Taxonomy" id="1442371"/>
    <lineage>
        <taxon>Eukaryota</taxon>
        <taxon>Fungi</taxon>
        <taxon>Dikarya</taxon>
        <taxon>Ascomycota</taxon>
        <taxon>Pezizomycotina</taxon>
        <taxon>Eurotiomycetes</taxon>
        <taxon>Chaetothyriomycetidae</taxon>
        <taxon>Chaetothyriales</taxon>
        <taxon>Herpotrichiellaceae</taxon>
        <taxon>Fonsecaea</taxon>
    </lineage>
</organism>
<evidence type="ECO:0000259" key="2">
    <source>
        <dbReference type="Pfam" id="PF01636"/>
    </source>
</evidence>
<dbReference type="InterPro" id="IPR011009">
    <property type="entry name" value="Kinase-like_dom_sf"/>
</dbReference>
<dbReference type="Proteomes" id="UP000053411">
    <property type="component" value="Unassembled WGS sequence"/>
</dbReference>
<evidence type="ECO:0000313" key="3">
    <source>
        <dbReference type="EMBL" id="KIX92091.1"/>
    </source>
</evidence>
<dbReference type="VEuPathDB" id="FungiDB:Z520_12175"/>
<feature type="domain" description="Aminoglycoside phosphotransferase" evidence="2">
    <location>
        <begin position="110"/>
        <end position="320"/>
    </location>
</feature>
<proteinExistence type="predicted"/>
<evidence type="ECO:0000313" key="4">
    <source>
        <dbReference type="Proteomes" id="UP000053411"/>
    </source>
</evidence>
<dbReference type="InterPro" id="IPR002575">
    <property type="entry name" value="Aminoglycoside_PTrfase"/>
</dbReference>
<dbReference type="PANTHER" id="PTHR21310">
    <property type="entry name" value="AMINOGLYCOSIDE PHOSPHOTRANSFERASE-RELATED-RELATED"/>
    <property type="match status" value="1"/>
</dbReference>
<protein>
    <recommendedName>
        <fullName evidence="2">Aminoglycoside phosphotransferase domain-containing protein</fullName>
    </recommendedName>
</protein>
<dbReference type="GeneID" id="27717921"/>
<dbReference type="EMBL" id="KN848110">
    <property type="protein sequence ID" value="KIX92091.1"/>
    <property type="molecule type" value="Genomic_DNA"/>
</dbReference>
<dbReference type="AlphaFoldDB" id="A0A0D2I448"/>
<sequence>MAMMEARSLASRIVMLVLLPATLLLQFCRQSSHLFRRPSCPRTLKPEVTQAQPFSISIPYYASATELPARLPTTKDIERSRGVLSERLTAKVVTVGPHFVVKYGKGIDLEEGRMMMFVQSRARMPVPRVYAIYHDRGKNFIVMERVNGQTLHALWPNLTASEKKLIANQLGECLRRMRAVQSPNGFCSLDDIPLRDGLFWSGHGDQLPGLGGPFATEMELNNAIIKKCQAIKAIEGKASFYQESLPLVFRDHPPTLTHGDLQPKNIMVRAKPKSGLEIVLLDWEFAGWYPSYWEYSQAIMACGWFEDDWHHWVGKFLDPYPSEYAWLLMLENEIGW</sequence>
<accession>A0A0D2I448</accession>
<dbReference type="RefSeq" id="XP_016626214.1">
    <property type="nucleotide sequence ID" value="XM_016782662.1"/>
</dbReference>
<keyword evidence="4" id="KW-1185">Reference proteome</keyword>
<dbReference type="Pfam" id="PF01636">
    <property type="entry name" value="APH"/>
    <property type="match status" value="1"/>
</dbReference>
<keyword evidence="1" id="KW-0732">Signal</keyword>
<evidence type="ECO:0000256" key="1">
    <source>
        <dbReference type="SAM" id="SignalP"/>
    </source>
</evidence>
<dbReference type="Gene3D" id="3.90.1200.10">
    <property type="match status" value="1"/>
</dbReference>
<gene>
    <name evidence="3" type="ORF">Z520_12175</name>
</gene>
<dbReference type="OrthoDB" id="2906425at2759"/>
<dbReference type="PANTHER" id="PTHR21310:SF48">
    <property type="entry name" value="AMINOGLYCOSIDE PHOSPHOTRANSFERASE DOMAIN-CONTAINING PROTEIN"/>
    <property type="match status" value="1"/>
</dbReference>
<feature type="chain" id="PRO_5002255114" description="Aminoglycoside phosphotransferase domain-containing protein" evidence="1">
    <location>
        <begin position="25"/>
        <end position="336"/>
    </location>
</feature>
<feature type="signal peptide" evidence="1">
    <location>
        <begin position="1"/>
        <end position="24"/>
    </location>
</feature>
<dbReference type="SUPFAM" id="SSF56112">
    <property type="entry name" value="Protein kinase-like (PK-like)"/>
    <property type="match status" value="1"/>
</dbReference>
<dbReference type="STRING" id="1442371.A0A0D2I448"/>
<reference evidence="3 4" key="1">
    <citation type="submission" date="2015-01" db="EMBL/GenBank/DDBJ databases">
        <title>The Genome Sequence of Fonsecaea multimorphosa CBS 102226.</title>
        <authorList>
            <consortium name="The Broad Institute Genomics Platform"/>
            <person name="Cuomo C."/>
            <person name="de Hoog S."/>
            <person name="Gorbushina A."/>
            <person name="Stielow B."/>
            <person name="Teixiera M."/>
            <person name="Abouelleil A."/>
            <person name="Chapman S.B."/>
            <person name="Priest M."/>
            <person name="Young S.K."/>
            <person name="Wortman J."/>
            <person name="Nusbaum C."/>
            <person name="Birren B."/>
        </authorList>
    </citation>
    <scope>NUCLEOTIDE SEQUENCE [LARGE SCALE GENOMIC DNA]</scope>
    <source>
        <strain evidence="3 4">CBS 102226</strain>
    </source>
</reference>
<dbReference type="CDD" id="cd05120">
    <property type="entry name" value="APH_ChoK_like"/>
    <property type="match status" value="1"/>
</dbReference>
<name>A0A0D2I448_9EURO</name>